<gene>
    <name evidence="2" type="ORF">E2C01_041959</name>
</gene>
<keyword evidence="3" id="KW-1185">Reference proteome</keyword>
<name>A0A5B7FKJ1_PORTR</name>
<comment type="caution">
    <text evidence="2">The sequence shown here is derived from an EMBL/GenBank/DDBJ whole genome shotgun (WGS) entry which is preliminary data.</text>
</comment>
<reference evidence="2 3" key="1">
    <citation type="submission" date="2019-05" db="EMBL/GenBank/DDBJ databases">
        <title>Another draft genome of Portunus trituberculatus and its Hox gene families provides insights of decapod evolution.</title>
        <authorList>
            <person name="Jeong J.-H."/>
            <person name="Song I."/>
            <person name="Kim S."/>
            <person name="Choi T."/>
            <person name="Kim D."/>
            <person name="Ryu S."/>
            <person name="Kim W."/>
        </authorList>
    </citation>
    <scope>NUCLEOTIDE SEQUENCE [LARGE SCALE GENOMIC DNA]</scope>
    <source>
        <tissue evidence="2">Muscle</tissue>
    </source>
</reference>
<proteinExistence type="predicted"/>
<sequence length="153" mass="16611">MFDGLWSSPTPRAEEIRRQTQEVQVSSEPGMTQAEVGDGCSGLRPFPSPAAHYPISGVLDDLAAVRAPTIELMIIGKLTQGSLPGKRSYAFPWSAAAVYSPINLVHRATASSGFENYAVVNVDCFGKKADCFSKHLKHFRVVNLCEYAIGFGF</sequence>
<organism evidence="2 3">
    <name type="scientific">Portunus trituberculatus</name>
    <name type="common">Swimming crab</name>
    <name type="synonym">Neptunus trituberculatus</name>
    <dbReference type="NCBI Taxonomy" id="210409"/>
    <lineage>
        <taxon>Eukaryota</taxon>
        <taxon>Metazoa</taxon>
        <taxon>Ecdysozoa</taxon>
        <taxon>Arthropoda</taxon>
        <taxon>Crustacea</taxon>
        <taxon>Multicrustacea</taxon>
        <taxon>Malacostraca</taxon>
        <taxon>Eumalacostraca</taxon>
        <taxon>Eucarida</taxon>
        <taxon>Decapoda</taxon>
        <taxon>Pleocyemata</taxon>
        <taxon>Brachyura</taxon>
        <taxon>Eubrachyura</taxon>
        <taxon>Portunoidea</taxon>
        <taxon>Portunidae</taxon>
        <taxon>Portuninae</taxon>
        <taxon>Portunus</taxon>
    </lineage>
</organism>
<protein>
    <submittedName>
        <fullName evidence="2">Uncharacterized protein</fullName>
    </submittedName>
</protein>
<evidence type="ECO:0000313" key="3">
    <source>
        <dbReference type="Proteomes" id="UP000324222"/>
    </source>
</evidence>
<evidence type="ECO:0000256" key="1">
    <source>
        <dbReference type="SAM" id="MobiDB-lite"/>
    </source>
</evidence>
<feature type="compositionally biased region" description="Polar residues" evidence="1">
    <location>
        <begin position="21"/>
        <end position="30"/>
    </location>
</feature>
<accession>A0A5B7FKJ1</accession>
<dbReference type="Proteomes" id="UP000324222">
    <property type="component" value="Unassembled WGS sequence"/>
</dbReference>
<feature type="region of interest" description="Disordered" evidence="1">
    <location>
        <begin position="1"/>
        <end position="39"/>
    </location>
</feature>
<dbReference type="AlphaFoldDB" id="A0A5B7FKJ1"/>
<dbReference type="EMBL" id="VSRR010008149">
    <property type="protein sequence ID" value="MPC48190.1"/>
    <property type="molecule type" value="Genomic_DNA"/>
</dbReference>
<evidence type="ECO:0000313" key="2">
    <source>
        <dbReference type="EMBL" id="MPC48190.1"/>
    </source>
</evidence>